<dbReference type="HOGENOM" id="CLU_202469_0_0_6"/>
<reference evidence="2 3" key="1">
    <citation type="journal article" date="2011" name="J. Bacteriol.">
        <title>Complete genome sequence of seawater bacterium Glaciecola nitratireducens FR1064T.</title>
        <authorList>
            <person name="Bian F."/>
            <person name="Qin Q.L."/>
            <person name="Xie B.B."/>
            <person name="Shu Y.L."/>
            <person name="Zhang X.Y."/>
            <person name="Yu Y."/>
            <person name="Chen B."/>
            <person name="Chen X.L."/>
            <person name="Zhou B.C."/>
            <person name="Zhang Y.Z."/>
        </authorList>
    </citation>
    <scope>NUCLEOTIDE SEQUENCE [LARGE SCALE GENOMIC DNA]</scope>
    <source>
        <strain evidence="3">JCM 12485 / KCTC 12276 / FR1064</strain>
    </source>
</reference>
<accession>G4QFV5</accession>
<protein>
    <submittedName>
        <fullName evidence="2">Preprotein translocase, SecA subunit</fullName>
    </submittedName>
</protein>
<dbReference type="InterPro" id="IPR004027">
    <property type="entry name" value="SEC_C_motif"/>
</dbReference>
<organism evidence="2 3">
    <name type="scientific">Glaciecola nitratireducens (strain JCM 12485 / KCTC 12276 / FR1064)</name>
    <dbReference type="NCBI Taxonomy" id="1085623"/>
    <lineage>
        <taxon>Bacteria</taxon>
        <taxon>Pseudomonadati</taxon>
        <taxon>Pseudomonadota</taxon>
        <taxon>Gammaproteobacteria</taxon>
        <taxon>Alteromonadales</taxon>
        <taxon>Alteromonadaceae</taxon>
        <taxon>Brumicola</taxon>
    </lineage>
</organism>
<name>G4QFV5_GLANF</name>
<feature type="region of interest" description="Disordered" evidence="1">
    <location>
        <begin position="1"/>
        <end position="36"/>
    </location>
</feature>
<evidence type="ECO:0000313" key="3">
    <source>
        <dbReference type="Proteomes" id="UP000009282"/>
    </source>
</evidence>
<evidence type="ECO:0000256" key="1">
    <source>
        <dbReference type="SAM" id="MobiDB-lite"/>
    </source>
</evidence>
<feature type="compositionally biased region" description="Basic and acidic residues" evidence="1">
    <location>
        <begin position="20"/>
        <end position="34"/>
    </location>
</feature>
<dbReference type="eggNOG" id="COG3012">
    <property type="taxonomic scope" value="Bacteria"/>
</dbReference>
<dbReference type="Proteomes" id="UP000009282">
    <property type="component" value="Chromosome"/>
</dbReference>
<dbReference type="Pfam" id="PF02810">
    <property type="entry name" value="SEC-C"/>
    <property type="match status" value="1"/>
</dbReference>
<dbReference type="EMBL" id="CP003060">
    <property type="protein sequence ID" value="AEP29046.1"/>
    <property type="molecule type" value="Genomic_DNA"/>
</dbReference>
<dbReference type="Gene3D" id="3.10.450.50">
    <property type="match status" value="1"/>
</dbReference>
<dbReference type="SUPFAM" id="SSF103642">
    <property type="entry name" value="Sec-C motif"/>
    <property type="match status" value="1"/>
</dbReference>
<dbReference type="PANTHER" id="PTHR33747">
    <property type="entry name" value="UPF0225 PROTEIN SCO1677"/>
    <property type="match status" value="1"/>
</dbReference>
<dbReference type="STRING" id="1085623.GNIT_0908"/>
<sequence>MPQNKVATPRTRQDMTNQQHAHEDEGHVHGPDCNHHHHEVQTPIVRAGAKIGRNDVCPCGSEKKYKKCCGK</sequence>
<evidence type="ECO:0000313" key="2">
    <source>
        <dbReference type="EMBL" id="AEP29046.1"/>
    </source>
</evidence>
<dbReference type="PANTHER" id="PTHR33747:SF1">
    <property type="entry name" value="ADENYLATE CYCLASE-ASSOCIATED CAP C-TERMINAL DOMAIN-CONTAINING PROTEIN"/>
    <property type="match status" value="1"/>
</dbReference>
<keyword evidence="3" id="KW-1185">Reference proteome</keyword>
<dbReference type="KEGG" id="gni:GNIT_0908"/>
<dbReference type="AlphaFoldDB" id="G4QFV5"/>
<proteinExistence type="predicted"/>
<gene>
    <name evidence="2" type="ordered locus">GNIT_0908</name>
</gene>